<organism evidence="6 7">
    <name type="scientific">Terrimicrobium sacchariphilum</name>
    <dbReference type="NCBI Taxonomy" id="690879"/>
    <lineage>
        <taxon>Bacteria</taxon>
        <taxon>Pseudomonadati</taxon>
        <taxon>Verrucomicrobiota</taxon>
        <taxon>Terrimicrobiia</taxon>
        <taxon>Terrimicrobiales</taxon>
        <taxon>Terrimicrobiaceae</taxon>
        <taxon>Terrimicrobium</taxon>
    </lineage>
</organism>
<evidence type="ECO:0000313" key="6">
    <source>
        <dbReference type="EMBL" id="GAT33609.1"/>
    </source>
</evidence>
<dbReference type="EC" id="2.4.2.52" evidence="2"/>
<keyword evidence="7" id="KW-1185">Reference proteome</keyword>
<sequence>MTLSAEEIALCAAKALREELETYPKPGLVSLVDQGSHPDMDAPCFLASIEAITPGFAEMAACAAGSLADLQRIGVTMEQAMRKATNGRNAHRGAIFCLGLLCAAAGVQIAGATESLGQVVATRWGGEIPQAEALEPSSDGVAMCRRFHLGGVRREAALGFPSVYQFGLPAYREALSLGRPAARVQAFFAILEHCEDTTLLKRGGLDGRDFARQCARRFLDDGGVANPEWWQRAQEMHREFVRRNLTAGGVADLLAATLFVEDMERKQ</sequence>
<dbReference type="OrthoDB" id="114886at2"/>
<dbReference type="Pfam" id="PF01874">
    <property type="entry name" value="CitG"/>
    <property type="match status" value="1"/>
</dbReference>
<dbReference type="GO" id="GO:0005524">
    <property type="term" value="F:ATP binding"/>
    <property type="evidence" value="ECO:0007669"/>
    <property type="project" value="UniProtKB-KW"/>
</dbReference>
<dbReference type="PANTHER" id="PTHR30201">
    <property type="entry name" value="TRIPHOSPHORIBOSYL-DEPHOSPHO-COA SYNTHASE"/>
    <property type="match status" value="1"/>
</dbReference>
<dbReference type="AlphaFoldDB" id="A0A146G7B3"/>
<dbReference type="InterPro" id="IPR002736">
    <property type="entry name" value="CitG"/>
</dbReference>
<dbReference type="FunCoup" id="A0A146G7B3">
    <property type="interactions" value="86"/>
</dbReference>
<keyword evidence="5" id="KW-0067">ATP-binding</keyword>
<gene>
    <name evidence="6" type="ORF">TSACC_22026</name>
</gene>
<accession>A0A146G7B3</accession>
<evidence type="ECO:0000256" key="5">
    <source>
        <dbReference type="ARBA" id="ARBA00022840"/>
    </source>
</evidence>
<keyword evidence="3" id="KW-0808">Transferase</keyword>
<keyword evidence="4" id="KW-0547">Nucleotide-binding</keyword>
<dbReference type="GO" id="GO:0051191">
    <property type="term" value="P:prosthetic group biosynthetic process"/>
    <property type="evidence" value="ECO:0007669"/>
    <property type="project" value="TreeGrafter"/>
</dbReference>
<evidence type="ECO:0000256" key="1">
    <source>
        <dbReference type="ARBA" id="ARBA00001210"/>
    </source>
</evidence>
<evidence type="ECO:0000256" key="2">
    <source>
        <dbReference type="ARBA" id="ARBA00012074"/>
    </source>
</evidence>
<dbReference type="RefSeq" id="WP_075079324.1">
    <property type="nucleotide sequence ID" value="NZ_BDCO01000002.1"/>
</dbReference>
<dbReference type="PANTHER" id="PTHR30201:SF2">
    <property type="entry name" value="2-(5''-TRIPHOSPHORIBOSYL)-3'-DEPHOSPHOCOENZYME-A SYNTHASE"/>
    <property type="match status" value="1"/>
</dbReference>
<dbReference type="InParanoid" id="A0A146G7B3"/>
<dbReference type="GO" id="GO:0046917">
    <property type="term" value="F:triphosphoribosyl-dephospho-CoA synthase activity"/>
    <property type="evidence" value="ECO:0007669"/>
    <property type="project" value="UniProtKB-EC"/>
</dbReference>
<reference evidence="7" key="1">
    <citation type="journal article" date="2017" name="Genome Announc.">
        <title>Draft Genome Sequence of Terrimicrobium sacchariphilum NM-5T, a Facultative Anaerobic Soil Bacterium of the Class Spartobacteria.</title>
        <authorList>
            <person name="Qiu Y.L."/>
            <person name="Tourlousse D.M."/>
            <person name="Matsuura N."/>
            <person name="Ohashi A."/>
            <person name="Sekiguchi Y."/>
        </authorList>
    </citation>
    <scope>NUCLEOTIDE SEQUENCE [LARGE SCALE GENOMIC DNA]</scope>
    <source>
        <strain evidence="7">NM-5</strain>
    </source>
</reference>
<dbReference type="STRING" id="690879.TSACC_22026"/>
<comment type="catalytic activity">
    <reaction evidence="1">
        <text>3'-dephospho-CoA + ATP = 2'-(5''-triphospho-alpha-D-ribosyl)-3'-dephospho-CoA + adenine</text>
        <dbReference type="Rhea" id="RHEA:15117"/>
        <dbReference type="ChEBI" id="CHEBI:16708"/>
        <dbReference type="ChEBI" id="CHEBI:30616"/>
        <dbReference type="ChEBI" id="CHEBI:57328"/>
        <dbReference type="ChEBI" id="CHEBI:61378"/>
        <dbReference type="EC" id="2.4.2.52"/>
    </reaction>
</comment>
<name>A0A146G7B3_TERSA</name>
<comment type="caution">
    <text evidence="6">The sequence shown here is derived from an EMBL/GenBank/DDBJ whole genome shotgun (WGS) entry which is preliminary data.</text>
</comment>
<dbReference type="EMBL" id="BDCO01000002">
    <property type="protein sequence ID" value="GAT33609.1"/>
    <property type="molecule type" value="Genomic_DNA"/>
</dbReference>
<evidence type="ECO:0000313" key="7">
    <source>
        <dbReference type="Proteomes" id="UP000076023"/>
    </source>
</evidence>
<evidence type="ECO:0000256" key="3">
    <source>
        <dbReference type="ARBA" id="ARBA00022679"/>
    </source>
</evidence>
<dbReference type="Gene3D" id="1.10.4200.10">
    <property type="entry name" value="Triphosphoribosyl-dephospho-CoA protein"/>
    <property type="match status" value="2"/>
</dbReference>
<dbReference type="Proteomes" id="UP000076023">
    <property type="component" value="Unassembled WGS sequence"/>
</dbReference>
<proteinExistence type="predicted"/>
<evidence type="ECO:0000256" key="4">
    <source>
        <dbReference type="ARBA" id="ARBA00022741"/>
    </source>
</evidence>
<protein>
    <recommendedName>
        <fullName evidence="2">triphosphoribosyl-dephospho-CoA synthase</fullName>
        <ecNumber evidence="2">2.4.2.52</ecNumber>
    </recommendedName>
</protein>